<feature type="transmembrane region" description="Helical" evidence="1">
    <location>
        <begin position="48"/>
        <end position="70"/>
    </location>
</feature>
<dbReference type="InterPro" id="IPR021047">
    <property type="entry name" value="Mannosyltransferase_CMT1"/>
</dbReference>
<reference evidence="2" key="1">
    <citation type="submission" date="2023-03" db="EMBL/GenBank/DDBJ databases">
        <title>Massive genome expansion in bonnet fungi (Mycena s.s.) driven by repeated elements and novel gene families across ecological guilds.</title>
        <authorList>
            <consortium name="Lawrence Berkeley National Laboratory"/>
            <person name="Harder C.B."/>
            <person name="Miyauchi S."/>
            <person name="Viragh M."/>
            <person name="Kuo A."/>
            <person name="Thoen E."/>
            <person name="Andreopoulos B."/>
            <person name="Lu D."/>
            <person name="Skrede I."/>
            <person name="Drula E."/>
            <person name="Henrissat B."/>
            <person name="Morin E."/>
            <person name="Kohler A."/>
            <person name="Barry K."/>
            <person name="LaButti K."/>
            <person name="Morin E."/>
            <person name="Salamov A."/>
            <person name="Lipzen A."/>
            <person name="Mereny Z."/>
            <person name="Hegedus B."/>
            <person name="Baldrian P."/>
            <person name="Stursova M."/>
            <person name="Weitz H."/>
            <person name="Taylor A."/>
            <person name="Grigoriev I.V."/>
            <person name="Nagy L.G."/>
            <person name="Martin F."/>
            <person name="Kauserud H."/>
        </authorList>
    </citation>
    <scope>NUCLEOTIDE SEQUENCE</scope>
    <source>
        <strain evidence="2">CBHHK002</strain>
    </source>
</reference>
<dbReference type="Proteomes" id="UP001218218">
    <property type="component" value="Unassembled WGS sequence"/>
</dbReference>
<proteinExistence type="predicted"/>
<feature type="transmembrane region" description="Helical" evidence="1">
    <location>
        <begin position="82"/>
        <end position="100"/>
    </location>
</feature>
<dbReference type="Pfam" id="PF11735">
    <property type="entry name" value="CAP59_mtransfer"/>
    <property type="match status" value="1"/>
</dbReference>
<evidence type="ECO:0000256" key="1">
    <source>
        <dbReference type="SAM" id="Phobius"/>
    </source>
</evidence>
<feature type="transmembrane region" description="Helical" evidence="1">
    <location>
        <begin position="21"/>
        <end position="42"/>
    </location>
</feature>
<gene>
    <name evidence="2" type="ORF">DFH08DRAFT_72069</name>
</gene>
<dbReference type="PANTHER" id="PTHR34144:SF7">
    <property type="entry name" value="EXPORT PROTEIN (CAP59), PUTATIVE (AFU_ORTHOLOGUE AFUA_7G05020)-RELATED"/>
    <property type="match status" value="1"/>
</dbReference>
<evidence type="ECO:0000313" key="2">
    <source>
        <dbReference type="EMBL" id="KAJ7302677.1"/>
    </source>
</evidence>
<keyword evidence="1" id="KW-0472">Membrane</keyword>
<organism evidence="2 3">
    <name type="scientific">Mycena albidolilacea</name>
    <dbReference type="NCBI Taxonomy" id="1033008"/>
    <lineage>
        <taxon>Eukaryota</taxon>
        <taxon>Fungi</taxon>
        <taxon>Dikarya</taxon>
        <taxon>Basidiomycota</taxon>
        <taxon>Agaricomycotina</taxon>
        <taxon>Agaricomycetes</taxon>
        <taxon>Agaricomycetidae</taxon>
        <taxon>Agaricales</taxon>
        <taxon>Marasmiineae</taxon>
        <taxon>Mycenaceae</taxon>
        <taxon>Mycena</taxon>
    </lineage>
</organism>
<evidence type="ECO:0000313" key="3">
    <source>
        <dbReference type="Proteomes" id="UP001218218"/>
    </source>
</evidence>
<keyword evidence="1" id="KW-1133">Transmembrane helix</keyword>
<comment type="caution">
    <text evidence="2">The sequence shown here is derived from an EMBL/GenBank/DDBJ whole genome shotgun (WGS) entry which is preliminary data.</text>
</comment>
<keyword evidence="1" id="KW-0812">Transmembrane</keyword>
<keyword evidence="3" id="KW-1185">Reference proteome</keyword>
<accession>A0AAD6Z0K0</accession>
<dbReference type="EMBL" id="JARIHO010000113">
    <property type="protein sequence ID" value="KAJ7302677.1"/>
    <property type="molecule type" value="Genomic_DNA"/>
</dbReference>
<protein>
    <submittedName>
        <fullName evidence="2">Capsular associated protein</fullName>
    </submittedName>
</protein>
<name>A0AAD6Z0K0_9AGAR</name>
<sequence>MVNAQRSWRRRSPLMSFLHSYRILLGAVLFSLLTAVFVAIHLGFFSTLLVYIPLVVICIPAFTAVEAADYKSMRAWPKRRRVRFALCAAWCAFLLLAPTYPSSGPSAFMNPRTPLPVLPSHTTTRAANGTITATPARYFIAANLYDYSAHLPAWTGQLSRLIAHLGPENVFVSIYESNSHDATKDLLRVFETQLNRAGVRNRVLLDEDGRRREGWQSNGHERVQYMADMRNRALEPLKEEGVARRRFDKVLFFNDVYFDWKAIVRLLATKDGEFDLACGLDFDGIGLYDTWVIRDACGQRTKELWPYFSLSSDPAAVASLRRGAPVEVATCWNGVAAFGAAWFAPEHALPLAFRADTPCPESECFLIGYDMHLRSAPRRPRVYVNPRVEVAYTPHTYLYYASLKHLSLTRPWRVVWEDWIAHRIFGWVADYYWLTPKAGERCAFEEEGIVKAGWCAKEL</sequence>
<dbReference type="PANTHER" id="PTHR34144">
    <property type="entry name" value="CHROMOSOME 8, WHOLE GENOME SHOTGUN SEQUENCE"/>
    <property type="match status" value="1"/>
</dbReference>
<dbReference type="AlphaFoldDB" id="A0AAD6Z0K0"/>